<evidence type="ECO:0000313" key="2">
    <source>
        <dbReference type="Proteomes" id="UP001163321"/>
    </source>
</evidence>
<keyword evidence="2" id="KW-1185">Reference proteome</keyword>
<name>A0ACC0VYL4_9STRA</name>
<sequence>MFTTPLCTLLVLVALTSYTKSTSAVTRQNFVESASDVAVNDLVEVKRSLRSRDDKVSTKSGPDSSHQETQGEERLSIPGNHIIGPTIIKGFKGLRDLKRFLATKLYELVSRFLHNAGKTSSDIRQLPKNPREYKMYETIIKIMEELERTKARASA</sequence>
<reference evidence="1 2" key="1">
    <citation type="journal article" date="2022" name="bioRxiv">
        <title>The genome of the oomycete Peronosclerospora sorghi, a cosmopolitan pathogen of maize and sorghum, is inflated with dispersed pseudogenes.</title>
        <authorList>
            <person name="Fletcher K."/>
            <person name="Martin F."/>
            <person name="Isakeit T."/>
            <person name="Cavanaugh K."/>
            <person name="Magill C."/>
            <person name="Michelmore R."/>
        </authorList>
    </citation>
    <scope>NUCLEOTIDE SEQUENCE [LARGE SCALE GENOMIC DNA]</scope>
    <source>
        <strain evidence="1">P6</strain>
    </source>
</reference>
<dbReference type="Proteomes" id="UP001163321">
    <property type="component" value="Chromosome 5"/>
</dbReference>
<gene>
    <name evidence="1" type="ORF">PsorP6_009850</name>
</gene>
<accession>A0ACC0VYL4</accession>
<proteinExistence type="predicted"/>
<dbReference type="EMBL" id="CM047584">
    <property type="protein sequence ID" value="KAI9911594.1"/>
    <property type="molecule type" value="Genomic_DNA"/>
</dbReference>
<evidence type="ECO:0000313" key="1">
    <source>
        <dbReference type="EMBL" id="KAI9911594.1"/>
    </source>
</evidence>
<organism evidence="1 2">
    <name type="scientific">Peronosclerospora sorghi</name>
    <dbReference type="NCBI Taxonomy" id="230839"/>
    <lineage>
        <taxon>Eukaryota</taxon>
        <taxon>Sar</taxon>
        <taxon>Stramenopiles</taxon>
        <taxon>Oomycota</taxon>
        <taxon>Peronosporomycetes</taxon>
        <taxon>Peronosporales</taxon>
        <taxon>Peronosporaceae</taxon>
        <taxon>Peronosclerospora</taxon>
    </lineage>
</organism>
<comment type="caution">
    <text evidence="1">The sequence shown here is derived from an EMBL/GenBank/DDBJ whole genome shotgun (WGS) entry which is preliminary data.</text>
</comment>
<protein>
    <submittedName>
        <fullName evidence="1">Uncharacterized protein</fullName>
    </submittedName>
</protein>